<evidence type="ECO:0000313" key="2">
    <source>
        <dbReference type="Proteomes" id="UP000077266"/>
    </source>
</evidence>
<dbReference type="InParanoid" id="A0A165J4U4"/>
<evidence type="ECO:0000313" key="1">
    <source>
        <dbReference type="EMBL" id="KZV94332.1"/>
    </source>
</evidence>
<sequence>MLDKSTFARLTQCRSGHAHTGEYYRSINKPERGVACCCGAAVQTRDHLLVECPLYERYRHILRNASPELSVTHLLGTEAGVAATAKFLRRSRAFGRPTTADEDGDAA</sequence>
<evidence type="ECO:0008006" key="3">
    <source>
        <dbReference type="Google" id="ProtNLM"/>
    </source>
</evidence>
<reference evidence="1 2" key="1">
    <citation type="journal article" date="2016" name="Mol. Biol. Evol.">
        <title>Comparative Genomics of Early-Diverging Mushroom-Forming Fungi Provides Insights into the Origins of Lignocellulose Decay Capabilities.</title>
        <authorList>
            <person name="Nagy L.G."/>
            <person name="Riley R."/>
            <person name="Tritt A."/>
            <person name="Adam C."/>
            <person name="Daum C."/>
            <person name="Floudas D."/>
            <person name="Sun H."/>
            <person name="Yadav J.S."/>
            <person name="Pangilinan J."/>
            <person name="Larsson K.H."/>
            <person name="Matsuura K."/>
            <person name="Barry K."/>
            <person name="Labutti K."/>
            <person name="Kuo R."/>
            <person name="Ohm R.A."/>
            <person name="Bhattacharya S.S."/>
            <person name="Shirouzu T."/>
            <person name="Yoshinaga Y."/>
            <person name="Martin F.M."/>
            <person name="Grigoriev I.V."/>
            <person name="Hibbett D.S."/>
        </authorList>
    </citation>
    <scope>NUCLEOTIDE SEQUENCE [LARGE SCALE GENOMIC DNA]</scope>
    <source>
        <strain evidence="1 2">HHB12029</strain>
    </source>
</reference>
<proteinExistence type="predicted"/>
<accession>A0A165J4U4</accession>
<dbReference type="AlphaFoldDB" id="A0A165J4U4"/>
<dbReference type="Proteomes" id="UP000077266">
    <property type="component" value="Unassembled WGS sequence"/>
</dbReference>
<gene>
    <name evidence="1" type="ORF">EXIGLDRAFT_611830</name>
</gene>
<dbReference type="OrthoDB" id="3230070at2759"/>
<protein>
    <recommendedName>
        <fullName evidence="3">Reverse transcriptase zinc-binding domain-containing protein</fullName>
    </recommendedName>
</protein>
<keyword evidence="2" id="KW-1185">Reference proteome</keyword>
<organism evidence="1 2">
    <name type="scientific">Exidia glandulosa HHB12029</name>
    <dbReference type="NCBI Taxonomy" id="1314781"/>
    <lineage>
        <taxon>Eukaryota</taxon>
        <taxon>Fungi</taxon>
        <taxon>Dikarya</taxon>
        <taxon>Basidiomycota</taxon>
        <taxon>Agaricomycotina</taxon>
        <taxon>Agaricomycetes</taxon>
        <taxon>Auriculariales</taxon>
        <taxon>Exidiaceae</taxon>
        <taxon>Exidia</taxon>
    </lineage>
</organism>
<name>A0A165J4U4_EXIGL</name>
<dbReference type="EMBL" id="KV425974">
    <property type="protein sequence ID" value="KZV94332.1"/>
    <property type="molecule type" value="Genomic_DNA"/>
</dbReference>